<reference evidence="1 2" key="1">
    <citation type="submission" date="2019-10" db="EMBL/GenBank/DDBJ databases">
        <title>Evaluation of single-gene subtyping targets for Pseudomonas.</title>
        <authorList>
            <person name="Reichler S.J."/>
            <person name="Orsi R.H."/>
            <person name="Wiedmann M."/>
            <person name="Martin N.H."/>
            <person name="Murphy S.I."/>
        </authorList>
    </citation>
    <scope>NUCLEOTIDE SEQUENCE [LARGE SCALE GENOMIC DNA]</scope>
    <source>
        <strain evidence="1 2">FSL R10-3257</strain>
    </source>
</reference>
<comment type="caution">
    <text evidence="1">The sequence shown here is derived from an EMBL/GenBank/DDBJ whole genome shotgun (WGS) entry which is preliminary data.</text>
</comment>
<sequence>MSVRFFSFCSRGFKAMGVASTYISTHSPTPLALSGCKDIAEGAVFIIASGASAKNFPLNEFKHVPMIVVNGAISMFLNTSIRPYFYVCTDSGFFTQQSRLFHAGLALSQRVVLREDYVLHDIPLPSGEFYALKKAAKSTWRDLFSAEPGNLIRRSKFHTGRNSSIGFSKDLSEGYFDARTVAYLALQVAYHAGFNTVFMVGVDLCPDTGRFYETAQSDKSPCVLDEHMESRILPSFELMAEKVIDADFSVYNLSSTSKLPSSLIPYKSIDEVRQLVPRKVLKI</sequence>
<dbReference type="Proteomes" id="UP000441404">
    <property type="component" value="Unassembled WGS sequence"/>
</dbReference>
<evidence type="ECO:0000313" key="2">
    <source>
        <dbReference type="Proteomes" id="UP000441404"/>
    </source>
</evidence>
<proteinExistence type="predicted"/>
<gene>
    <name evidence="1" type="ORF">GHO40_18235</name>
</gene>
<evidence type="ECO:0000313" key="1">
    <source>
        <dbReference type="EMBL" id="MQT48646.1"/>
    </source>
</evidence>
<organism evidence="1 2">
    <name type="scientific">Pseudomonas helleri</name>
    <dbReference type="NCBI Taxonomy" id="1608996"/>
    <lineage>
        <taxon>Bacteria</taxon>
        <taxon>Pseudomonadati</taxon>
        <taxon>Pseudomonadota</taxon>
        <taxon>Gammaproteobacteria</taxon>
        <taxon>Pseudomonadales</taxon>
        <taxon>Pseudomonadaceae</taxon>
        <taxon>Pseudomonas</taxon>
    </lineage>
</organism>
<dbReference type="AlphaFoldDB" id="A0A6A7YIU8"/>
<dbReference type="Gene3D" id="3.90.1480.10">
    <property type="entry name" value="Alpha-2,3-sialyltransferase"/>
    <property type="match status" value="1"/>
</dbReference>
<accession>A0A6A7YIU8</accession>
<protein>
    <submittedName>
        <fullName evidence="1">Lipopolysaccharide biosynthesis protein</fullName>
    </submittedName>
</protein>
<dbReference type="EMBL" id="WIWJ01000035">
    <property type="protein sequence ID" value="MQT48646.1"/>
    <property type="molecule type" value="Genomic_DNA"/>
</dbReference>
<name>A0A6A7YIU8_9PSED</name>